<gene>
    <name evidence="1" type="ORF">ID128_03600</name>
</gene>
<proteinExistence type="predicted"/>
<dbReference type="KEGG" id="wms:ID128_03600"/>
<dbReference type="Proteomes" id="UP000516514">
    <property type="component" value="Chromosome"/>
</dbReference>
<dbReference type="EMBL" id="CP061738">
    <property type="protein sequence ID" value="QOD37918.1"/>
    <property type="molecule type" value="Genomic_DNA"/>
</dbReference>
<evidence type="ECO:0000313" key="1">
    <source>
        <dbReference type="EMBL" id="QOD37918.1"/>
    </source>
</evidence>
<dbReference type="RefSeq" id="WP_191110748.1">
    <property type="nucleotide sequence ID" value="NZ_CP061738.1"/>
</dbReference>
<organism evidence="1 2">
    <name type="scientific">Candidatus Wolbachia massiliensis</name>
    <dbReference type="NCBI Taxonomy" id="1845000"/>
    <lineage>
        <taxon>Bacteria</taxon>
        <taxon>Pseudomonadati</taxon>
        <taxon>Pseudomonadota</taxon>
        <taxon>Alphaproteobacteria</taxon>
        <taxon>Rickettsiales</taxon>
        <taxon>Anaplasmataceae</taxon>
        <taxon>Wolbachieae</taxon>
        <taxon>Wolbachia</taxon>
    </lineage>
</organism>
<name>A0A7L7YLH8_9RICK</name>
<keyword evidence="2" id="KW-1185">Reference proteome</keyword>
<sequence>MSEIDFINFNHHSNLEQEFGNGYIRLIDSSFDKDTGHYQVESKILDKSYNMVGNLTIDGYIHNSYKDDHNMYLKFSTEIDLKGDMEKILSLGKGL</sequence>
<evidence type="ECO:0000313" key="2">
    <source>
        <dbReference type="Proteomes" id="UP000516514"/>
    </source>
</evidence>
<reference evidence="1 2" key="1">
    <citation type="submission" date="2020-09" db="EMBL/GenBank/DDBJ databases">
        <title>An Earliest Endosymbiont, Wolbachia massiliensis sp. nov., Strain PL13 From the Bed Bug (Cimex hemipterius), Type strain of a New supergroup T.</title>
        <authorList>
            <person name="Laidoudi Y."/>
            <person name="Levasseur A."/>
            <person name="Medkour H."/>
            <person name="Maaloum M."/>
            <person name="BenKhedher M."/>
            <person name="Sambou M."/>
            <person name="Bassene H."/>
            <person name="Davoust B."/>
            <person name="Fenollar F."/>
            <person name="Raoult D."/>
            <person name="Mediannikov O."/>
        </authorList>
    </citation>
    <scope>NUCLEOTIDE SEQUENCE [LARGE SCALE GENOMIC DNA]</scope>
    <source>
        <strain evidence="1 2">PL13</strain>
    </source>
</reference>
<dbReference type="AlphaFoldDB" id="A0A7L7YLH8"/>
<protein>
    <submittedName>
        <fullName evidence="1">Uncharacterized protein</fullName>
    </submittedName>
</protein>
<accession>A0A7L7YLH8</accession>